<dbReference type="EMBL" id="JBHUIJ010000009">
    <property type="protein sequence ID" value="MFD2237518.1"/>
    <property type="molecule type" value="Genomic_DNA"/>
</dbReference>
<comment type="caution">
    <text evidence="2">The sequence shown here is derived from an EMBL/GenBank/DDBJ whole genome shotgun (WGS) entry which is preliminary data.</text>
</comment>
<evidence type="ECO:0000313" key="2">
    <source>
        <dbReference type="EMBL" id="MFD2237518.1"/>
    </source>
</evidence>
<proteinExistence type="predicted"/>
<name>A0ABW5CN85_9HYPH</name>
<accession>A0ABW5CN85</accession>
<feature type="region of interest" description="Disordered" evidence="1">
    <location>
        <begin position="481"/>
        <end position="534"/>
    </location>
</feature>
<gene>
    <name evidence="2" type="ORF">ACFSKQ_08575</name>
</gene>
<dbReference type="Proteomes" id="UP001597371">
    <property type="component" value="Unassembled WGS sequence"/>
</dbReference>
<protein>
    <submittedName>
        <fullName evidence="2">Uncharacterized protein</fullName>
    </submittedName>
</protein>
<organism evidence="2 3">
    <name type="scientific">Aureimonas populi</name>
    <dbReference type="NCBI Taxonomy" id="1701758"/>
    <lineage>
        <taxon>Bacteria</taxon>
        <taxon>Pseudomonadati</taxon>
        <taxon>Pseudomonadota</taxon>
        <taxon>Alphaproteobacteria</taxon>
        <taxon>Hyphomicrobiales</taxon>
        <taxon>Aurantimonadaceae</taxon>
        <taxon>Aureimonas</taxon>
    </lineage>
</organism>
<sequence>MIEQTPIGTADHPSAIRYLVHPDTSTADIQAVLDEAPAGSRVEFAAGAFTLTDHVKVGRSDITVRGQGSGETSFVFAPADGIPDGSAFAVAGPWMEPIGTLAEPVSATSETIRVEGDHGIAPGDVLFLQQANDPAYLDAIGDTAFRLTTDAPQREILVEVAAVTGSDITLKHPVGVAFDAQLAKVQKADLLRNVEIGGFSVEYALGRADPQDFSNTIPTLPHESRLNPSAIYVARVYEAKVEDIALKDVASIGFRFYQLLEAKVSDISADGAHNKGEGGHGYPYLLQEVYRSSFTGLSDVGMRHSLVFSSWDAEAFNDIHIASTDRDINFHGGQDHHNTVTVDSSIASVSWYPALFFNEAGTHYGPPTDMSTNLVFFRYLVSDNKPDVVRAAEGGAVISTGRKSDIVHSGPGDDMLDLGYGDTDRVVFSGERANYEITAAKDSRGEHLVVRDKTGADGTDMIWNVEELEFTDGVVSVDEVTPGGLVPTQAPPLSASLLPPSPEPAAGQAPERASLDAAPPSSALPAPAGGRQDAAGSMALDAAQPVLAGLTGLNWSPGQTTLATLGHPGPLALELFVPDGF</sequence>
<feature type="compositionally biased region" description="Low complexity" evidence="1">
    <location>
        <begin position="515"/>
        <end position="528"/>
    </location>
</feature>
<dbReference type="SUPFAM" id="SSF51126">
    <property type="entry name" value="Pectin lyase-like"/>
    <property type="match status" value="1"/>
</dbReference>
<reference evidence="3" key="1">
    <citation type="journal article" date="2019" name="Int. J. Syst. Evol. Microbiol.">
        <title>The Global Catalogue of Microorganisms (GCM) 10K type strain sequencing project: providing services to taxonomists for standard genome sequencing and annotation.</title>
        <authorList>
            <consortium name="The Broad Institute Genomics Platform"/>
            <consortium name="The Broad Institute Genome Sequencing Center for Infectious Disease"/>
            <person name="Wu L."/>
            <person name="Ma J."/>
        </authorList>
    </citation>
    <scope>NUCLEOTIDE SEQUENCE [LARGE SCALE GENOMIC DNA]</scope>
    <source>
        <strain evidence="3">ZS-35-S2</strain>
    </source>
</reference>
<dbReference type="InterPro" id="IPR011050">
    <property type="entry name" value="Pectin_lyase_fold/virulence"/>
</dbReference>
<keyword evidence="3" id="KW-1185">Reference proteome</keyword>
<evidence type="ECO:0000313" key="3">
    <source>
        <dbReference type="Proteomes" id="UP001597371"/>
    </source>
</evidence>
<evidence type="ECO:0000256" key="1">
    <source>
        <dbReference type="SAM" id="MobiDB-lite"/>
    </source>
</evidence>
<dbReference type="RefSeq" id="WP_209737660.1">
    <property type="nucleotide sequence ID" value="NZ_CP072611.1"/>
</dbReference>